<feature type="compositionally biased region" description="Low complexity" evidence="1">
    <location>
        <begin position="26"/>
        <end position="38"/>
    </location>
</feature>
<dbReference type="KEGG" id="pfy:PFICI_05175"/>
<evidence type="ECO:0000313" key="3">
    <source>
        <dbReference type="EMBL" id="ETS83299.1"/>
    </source>
</evidence>
<dbReference type="InterPro" id="IPR051642">
    <property type="entry name" value="SWI6-like"/>
</dbReference>
<dbReference type="InterPro" id="IPR003163">
    <property type="entry name" value="Tscrpt_reg_HTH_APSES-type"/>
</dbReference>
<feature type="compositionally biased region" description="Basic residues" evidence="1">
    <location>
        <begin position="519"/>
        <end position="528"/>
    </location>
</feature>
<dbReference type="AlphaFoldDB" id="W3XBA6"/>
<feature type="compositionally biased region" description="Basic residues" evidence="1">
    <location>
        <begin position="386"/>
        <end position="410"/>
    </location>
</feature>
<dbReference type="Gene3D" id="3.10.260.10">
    <property type="entry name" value="Transcription regulator HTH, APSES-type DNA-binding domain"/>
    <property type="match status" value="1"/>
</dbReference>
<dbReference type="GO" id="GO:0003677">
    <property type="term" value="F:DNA binding"/>
    <property type="evidence" value="ECO:0007669"/>
    <property type="project" value="InterPro"/>
</dbReference>
<sequence length="528" mass="59483">MLSVASLLNPAPPVRPSAHRLPPSPVSSASPPASLSDESALCDRSVMPKNKMPKDAAVFTKAKPKGVINFRPFEQLEESSMREIRKYRVFPLGNIQEYCRHIPYNSGKKDFYEKTGRESFEVFQYVFKLPRDNTEYAVMWDYNVGLVRMTPFFKCCKYSKTTPAKMLNLNPGLKEISHSITGGSIMAQGYWMPYHCAKAVCATFCHHIAGALIPIFGPDFPMRCIPPEAPEHGRMIIDPAIISESTREAAHFRQMYSNMMAPTNSPSPKRDRKVFKSVYDDGRHHPRLRLRRPFLSYESPYGTDTEGEHSPVTDRNIPERFNYASIPPIASHRVTSGWSPVNIPSHRQEAPAPSPWLSAVPRITGTPSYSPSHAQHTRVYSDHPQHTHLRIHPHHHHHHHHPHHHHHHHASPSQHTQVHERADGQDHQHWRHAKRSAEHIDPEHGYDGDESRNTTAPSTAATSPLEDRPSETSLGSDKNAAMLLMNLSVRDTGSKRSGRCEGAGTASETTTPVDVSFPRVKRSRASSM</sequence>
<protein>
    <recommendedName>
        <fullName evidence="2">HTH APSES-type domain-containing protein</fullName>
    </recommendedName>
</protein>
<feature type="compositionally biased region" description="Polar residues" evidence="1">
    <location>
        <begin position="365"/>
        <end position="374"/>
    </location>
</feature>
<dbReference type="RefSeq" id="XP_007831947.1">
    <property type="nucleotide sequence ID" value="XM_007833756.1"/>
</dbReference>
<dbReference type="GO" id="GO:0030907">
    <property type="term" value="C:MBF transcription complex"/>
    <property type="evidence" value="ECO:0007669"/>
    <property type="project" value="TreeGrafter"/>
</dbReference>
<feature type="region of interest" description="Disordered" evidence="1">
    <location>
        <begin position="340"/>
        <end position="528"/>
    </location>
</feature>
<evidence type="ECO:0000259" key="2">
    <source>
        <dbReference type="PROSITE" id="PS51299"/>
    </source>
</evidence>
<dbReference type="GO" id="GO:0000981">
    <property type="term" value="F:DNA-binding transcription factor activity, RNA polymerase II-specific"/>
    <property type="evidence" value="ECO:0007669"/>
    <property type="project" value="UniProtKB-ARBA"/>
</dbReference>
<dbReference type="HOGENOM" id="CLU_027582_0_0_1"/>
<dbReference type="Proteomes" id="UP000030651">
    <property type="component" value="Unassembled WGS sequence"/>
</dbReference>
<accession>W3XBA6</accession>
<dbReference type="SUPFAM" id="SSF54616">
    <property type="entry name" value="DNA-binding domain of Mlu1-box binding protein MBP1"/>
    <property type="match status" value="1"/>
</dbReference>
<dbReference type="PANTHER" id="PTHR43828">
    <property type="entry name" value="ASPARAGINASE"/>
    <property type="match status" value="1"/>
</dbReference>
<organism evidence="3 4">
    <name type="scientific">Pestalotiopsis fici (strain W106-1 / CGMCC3.15140)</name>
    <dbReference type="NCBI Taxonomy" id="1229662"/>
    <lineage>
        <taxon>Eukaryota</taxon>
        <taxon>Fungi</taxon>
        <taxon>Dikarya</taxon>
        <taxon>Ascomycota</taxon>
        <taxon>Pezizomycotina</taxon>
        <taxon>Sordariomycetes</taxon>
        <taxon>Xylariomycetidae</taxon>
        <taxon>Amphisphaeriales</taxon>
        <taxon>Sporocadaceae</taxon>
        <taxon>Pestalotiopsis</taxon>
    </lineage>
</organism>
<dbReference type="GeneID" id="19270188"/>
<keyword evidence="4" id="KW-1185">Reference proteome</keyword>
<dbReference type="GO" id="GO:0033309">
    <property type="term" value="C:SBF transcription complex"/>
    <property type="evidence" value="ECO:0007669"/>
    <property type="project" value="TreeGrafter"/>
</dbReference>
<name>W3XBA6_PESFW</name>
<dbReference type="OrthoDB" id="5562739at2759"/>
<dbReference type="eggNOG" id="ENOG502S1IW">
    <property type="taxonomic scope" value="Eukaryota"/>
</dbReference>
<proteinExistence type="predicted"/>
<evidence type="ECO:0000313" key="4">
    <source>
        <dbReference type="Proteomes" id="UP000030651"/>
    </source>
</evidence>
<dbReference type="InParanoid" id="W3XBA6"/>
<evidence type="ECO:0000256" key="1">
    <source>
        <dbReference type="SAM" id="MobiDB-lite"/>
    </source>
</evidence>
<reference evidence="4" key="1">
    <citation type="journal article" date="2015" name="BMC Genomics">
        <title>Genomic and transcriptomic analysis of the endophytic fungus Pestalotiopsis fici reveals its lifestyle and high potential for synthesis of natural products.</title>
        <authorList>
            <person name="Wang X."/>
            <person name="Zhang X."/>
            <person name="Liu L."/>
            <person name="Xiang M."/>
            <person name="Wang W."/>
            <person name="Sun X."/>
            <person name="Che Y."/>
            <person name="Guo L."/>
            <person name="Liu G."/>
            <person name="Guo L."/>
            <person name="Wang C."/>
            <person name="Yin W.B."/>
            <person name="Stadler M."/>
            <person name="Zhang X."/>
            <person name="Liu X."/>
        </authorList>
    </citation>
    <scope>NUCLEOTIDE SEQUENCE [LARGE SCALE GENOMIC DNA]</scope>
    <source>
        <strain evidence="4">W106-1 / CGMCC3.15140</strain>
    </source>
</reference>
<dbReference type="InterPro" id="IPR036887">
    <property type="entry name" value="HTH_APSES_sf"/>
</dbReference>
<feature type="region of interest" description="Disordered" evidence="1">
    <location>
        <begin position="12"/>
        <end position="38"/>
    </location>
</feature>
<gene>
    <name evidence="3" type="ORF">PFICI_05175</name>
</gene>
<dbReference type="EMBL" id="KI912111">
    <property type="protein sequence ID" value="ETS83299.1"/>
    <property type="molecule type" value="Genomic_DNA"/>
</dbReference>
<feature type="compositionally biased region" description="Low complexity" evidence="1">
    <location>
        <begin position="454"/>
        <end position="464"/>
    </location>
</feature>
<dbReference type="PROSITE" id="PS51299">
    <property type="entry name" value="HTH_APSES"/>
    <property type="match status" value="1"/>
</dbReference>
<feature type="compositionally biased region" description="Basic and acidic residues" evidence="1">
    <location>
        <begin position="435"/>
        <end position="452"/>
    </location>
</feature>
<dbReference type="OMA" id="CHEIAGA"/>
<dbReference type="PANTHER" id="PTHR43828:SF5">
    <property type="entry name" value="TRANSCRIPTIONAL REPRESSOR XBP1"/>
    <property type="match status" value="1"/>
</dbReference>
<feature type="domain" description="HTH APSES-type" evidence="2">
    <location>
        <begin position="109"/>
        <end position="227"/>
    </location>
</feature>
<feature type="compositionally biased region" description="Basic and acidic residues" evidence="1">
    <location>
        <begin position="417"/>
        <end position="428"/>
    </location>
</feature>